<dbReference type="GO" id="GO:0005634">
    <property type="term" value="C:nucleus"/>
    <property type="evidence" value="ECO:0007669"/>
    <property type="project" value="TreeGrafter"/>
</dbReference>
<dbReference type="EMBL" id="JAAABM010000009">
    <property type="protein sequence ID" value="KAF7675165.1"/>
    <property type="molecule type" value="Genomic_DNA"/>
</dbReference>
<dbReference type="CDD" id="cd20071">
    <property type="entry name" value="SET_SMYD"/>
    <property type="match status" value="1"/>
</dbReference>
<reference evidence="9" key="2">
    <citation type="submission" date="2020-08" db="EMBL/GenBank/DDBJ databases">
        <title>Draft Genome Sequence of Cumin Blight Pathogen Alternaria burnsii.</title>
        <authorList>
            <person name="Feng Z."/>
        </authorList>
    </citation>
    <scope>NUCLEOTIDE SEQUENCE</scope>
    <source>
        <strain evidence="9">CBS107.38</strain>
    </source>
</reference>
<dbReference type="InterPro" id="IPR001214">
    <property type="entry name" value="SET_dom"/>
</dbReference>
<dbReference type="Gene3D" id="2.170.270.10">
    <property type="entry name" value="SET domain"/>
    <property type="match status" value="1"/>
</dbReference>
<dbReference type="Gene3D" id="1.10.220.160">
    <property type="match status" value="1"/>
</dbReference>
<dbReference type="PANTHER" id="PTHR12197">
    <property type="entry name" value="HISTONE-LYSINE N-METHYLTRANSFERASE SMYD"/>
    <property type="match status" value="1"/>
</dbReference>
<protein>
    <submittedName>
        <fullName evidence="9">Set domain-containing protein</fullName>
    </submittedName>
</protein>
<feature type="compositionally biased region" description="Acidic residues" evidence="5">
    <location>
        <begin position="820"/>
        <end position="830"/>
    </location>
</feature>
<dbReference type="InterPro" id="IPR050869">
    <property type="entry name" value="H3K4_H4K5_MeTrfase"/>
</dbReference>
<dbReference type="GO" id="GO:0008270">
    <property type="term" value="F:zinc ion binding"/>
    <property type="evidence" value="ECO:0007669"/>
    <property type="project" value="UniProtKB-KW"/>
</dbReference>
<evidence type="ECO:0000256" key="4">
    <source>
        <dbReference type="PROSITE-ProRule" id="PRU00134"/>
    </source>
</evidence>
<feature type="transmembrane region" description="Helical" evidence="6">
    <location>
        <begin position="84"/>
        <end position="110"/>
    </location>
</feature>
<organism evidence="9 10">
    <name type="scientific">Alternaria burnsii</name>
    <dbReference type="NCBI Taxonomy" id="1187904"/>
    <lineage>
        <taxon>Eukaryota</taxon>
        <taxon>Fungi</taxon>
        <taxon>Dikarya</taxon>
        <taxon>Ascomycota</taxon>
        <taxon>Pezizomycotina</taxon>
        <taxon>Dothideomycetes</taxon>
        <taxon>Pleosporomycetidae</taxon>
        <taxon>Pleosporales</taxon>
        <taxon>Pleosporineae</taxon>
        <taxon>Pleosporaceae</taxon>
        <taxon>Alternaria</taxon>
        <taxon>Alternaria sect. Alternaria</taxon>
    </lineage>
</organism>
<dbReference type="Proteomes" id="UP000596902">
    <property type="component" value="Unassembled WGS sequence"/>
</dbReference>
<sequence length="845" mass="94573">MSNTNNLIHILNALIGSLCIAVLGLTAHAVALKDELDSILPSSVRKTGMTFLFWPGCGGLVDMLLFILLWSLTPWEQDSTNKQAAYLNGLLFVASFILGRPLIVLIFTFVEWGRAVKSDTSTYSGYLTVETWACAFSKQNRNNFADSLCKEIQAARYLLIPVLVLGAIMLTLMLRKRFLVTKGVVQPLIHIMSTEPASSVAAPASYYISKSNVCVNSKGESIGNGVFANQRFGAGEEIANFKRPLVGSLETERLLDTCANCYLWTEGSSTGTRLYVPEGAKVNKCAACQRFQYCSKTCQKDAWNRGHKHECKTLKPMVGRHLPKAFLACMELLIRRKHNLISDEEWELLCRLPSHIDDFKRSGTYENIELMAMGAGQFSLSQNMFDKDFVAAMYGRIMSNALTLITPTLDPLGIMIDPMLCHMNHSCDPNAYIMMDGPQVSIRTLRPIRKDKEIFISYIDATNPYHKRQEELRSRWFFTCRCAKCQKKATLQEDNWLVPANPRFVLGKDEMEAMAGTQEKAFELYTQLQGMADSKLVIKALQETLKIGYESRFCPAYRQPYAAVRDDLIVHLLSVGKYQEAWTQCAKRYKHILPKLHPVPFHPVRVVQTWQMAMLATYLASTEEGVSAPGVNMGLIAMMLVKQVLDVAHLSHGMTHTFTKSVKAKAEEMIEELKRSIGNPNNDVMNRELEVFNMPPKAATLDGQKVVPADCVSVLLMALGSTTITKAQYEMMSALDGTRTASSFEHQFRTITARAKELKARVEKGETFQAVAPVNKRGQTNPATPNKRKAASSGSDDATPSRKKVTPKSRGKKSQTPLETMDDTFPEDAEEFIKNEAKWEEEVFS</sequence>
<feature type="domain" description="SET" evidence="7">
    <location>
        <begin position="211"/>
        <end position="459"/>
    </location>
</feature>
<gene>
    <name evidence="9" type="ORF">GT037_006928</name>
</gene>
<feature type="compositionally biased region" description="Basic and acidic residues" evidence="5">
    <location>
        <begin position="831"/>
        <end position="845"/>
    </location>
</feature>
<accession>A0A8H7B542</accession>
<keyword evidence="6" id="KW-1133">Transmembrane helix</keyword>
<feature type="transmembrane region" description="Helical" evidence="6">
    <location>
        <begin position="51"/>
        <end position="72"/>
    </location>
</feature>
<dbReference type="Pfam" id="PF00856">
    <property type="entry name" value="SET"/>
    <property type="match status" value="1"/>
</dbReference>
<keyword evidence="10" id="KW-1185">Reference proteome</keyword>
<dbReference type="PANTHER" id="PTHR12197:SF251">
    <property type="entry name" value="EG:BACR7C10.4 PROTEIN"/>
    <property type="match status" value="1"/>
</dbReference>
<evidence type="ECO:0000256" key="6">
    <source>
        <dbReference type="SAM" id="Phobius"/>
    </source>
</evidence>
<dbReference type="SUPFAM" id="SSF82199">
    <property type="entry name" value="SET domain"/>
    <property type="match status" value="1"/>
</dbReference>
<evidence type="ECO:0000256" key="3">
    <source>
        <dbReference type="ARBA" id="ARBA00022833"/>
    </source>
</evidence>
<dbReference type="PROSITE" id="PS50280">
    <property type="entry name" value="SET"/>
    <property type="match status" value="1"/>
</dbReference>
<proteinExistence type="predicted"/>
<dbReference type="Gene3D" id="6.10.140.2220">
    <property type="match status" value="1"/>
</dbReference>
<name>A0A8H7B542_9PLEO</name>
<feature type="compositionally biased region" description="Basic residues" evidence="5">
    <location>
        <begin position="801"/>
        <end position="813"/>
    </location>
</feature>
<feature type="region of interest" description="Disordered" evidence="5">
    <location>
        <begin position="771"/>
        <end position="845"/>
    </location>
</feature>
<dbReference type="Pfam" id="PF01753">
    <property type="entry name" value="zf-MYND"/>
    <property type="match status" value="1"/>
</dbReference>
<evidence type="ECO:0000256" key="1">
    <source>
        <dbReference type="ARBA" id="ARBA00022723"/>
    </source>
</evidence>
<evidence type="ECO:0000256" key="5">
    <source>
        <dbReference type="SAM" id="MobiDB-lite"/>
    </source>
</evidence>
<dbReference type="PROSITE" id="PS50865">
    <property type="entry name" value="ZF_MYND_2"/>
    <property type="match status" value="1"/>
</dbReference>
<feature type="transmembrane region" description="Helical" evidence="6">
    <location>
        <begin position="154"/>
        <end position="174"/>
    </location>
</feature>
<dbReference type="GeneID" id="62205153"/>
<keyword evidence="3" id="KW-0862">Zinc</keyword>
<evidence type="ECO:0000313" key="10">
    <source>
        <dbReference type="Proteomes" id="UP000596902"/>
    </source>
</evidence>
<evidence type="ECO:0000256" key="2">
    <source>
        <dbReference type="ARBA" id="ARBA00022771"/>
    </source>
</evidence>
<feature type="transmembrane region" description="Helical" evidence="6">
    <location>
        <begin position="7"/>
        <end position="31"/>
    </location>
</feature>
<comment type="caution">
    <text evidence="9">The sequence shown here is derived from an EMBL/GenBank/DDBJ whole genome shotgun (WGS) entry which is preliminary data.</text>
</comment>
<dbReference type="AlphaFoldDB" id="A0A8H7B542"/>
<dbReference type="InterPro" id="IPR002893">
    <property type="entry name" value="Znf_MYND"/>
</dbReference>
<evidence type="ECO:0000313" key="9">
    <source>
        <dbReference type="EMBL" id="KAF7675165.1"/>
    </source>
</evidence>
<dbReference type="InterPro" id="IPR046341">
    <property type="entry name" value="SET_dom_sf"/>
</dbReference>
<evidence type="ECO:0000259" key="8">
    <source>
        <dbReference type="PROSITE" id="PS50865"/>
    </source>
</evidence>
<keyword evidence="2 4" id="KW-0863">Zinc-finger</keyword>
<evidence type="ECO:0000259" key="7">
    <source>
        <dbReference type="PROSITE" id="PS50280"/>
    </source>
</evidence>
<feature type="domain" description="MYND-type" evidence="8">
    <location>
        <begin position="258"/>
        <end position="311"/>
    </location>
</feature>
<dbReference type="RefSeq" id="XP_038785447.1">
    <property type="nucleotide sequence ID" value="XM_038931975.1"/>
</dbReference>
<keyword evidence="6" id="KW-0472">Membrane</keyword>
<keyword evidence="1" id="KW-0479">Metal-binding</keyword>
<keyword evidence="6" id="KW-0812">Transmembrane</keyword>
<reference evidence="9" key="1">
    <citation type="submission" date="2020-01" db="EMBL/GenBank/DDBJ databases">
        <authorList>
            <person name="Feng Z.H.Z."/>
        </authorList>
    </citation>
    <scope>NUCLEOTIDE SEQUENCE</scope>
    <source>
        <strain evidence="9">CBS107.38</strain>
    </source>
</reference>